<dbReference type="Proteomes" id="UP000799757">
    <property type="component" value="Unassembled WGS sequence"/>
</dbReference>
<organism evidence="2 3">
    <name type="scientific">Melanomma pulvis-pyrius CBS 109.77</name>
    <dbReference type="NCBI Taxonomy" id="1314802"/>
    <lineage>
        <taxon>Eukaryota</taxon>
        <taxon>Fungi</taxon>
        <taxon>Dikarya</taxon>
        <taxon>Ascomycota</taxon>
        <taxon>Pezizomycotina</taxon>
        <taxon>Dothideomycetes</taxon>
        <taxon>Pleosporomycetidae</taxon>
        <taxon>Pleosporales</taxon>
        <taxon>Melanommataceae</taxon>
        <taxon>Melanomma</taxon>
    </lineage>
</organism>
<dbReference type="OrthoDB" id="3882058at2759"/>
<evidence type="ECO:0000313" key="2">
    <source>
        <dbReference type="EMBL" id="KAF2797923.1"/>
    </source>
</evidence>
<protein>
    <recommendedName>
        <fullName evidence="4">Only prolin and serin are matching in the corresponding protein</fullName>
    </recommendedName>
</protein>
<sequence>MREMKPLLLPTLVAARKSSKSSFDMAFDPTSSVYSCTDSGFYSASECSTPPTPSHSSRGHLRYPSSTSSLSSSPPAHDPIEAPNSSGKLPKLTEEPIEREEDFVSAAPCRCSCDADFCYHAQPPTRRAIFNRTYDFQQEDCFSHDLESHASKRRRSAESSANSITSKIESRFPLFTRKLRDRKQGSTFGRTSRSATPSRVSSTRSSSITSSIHQTQGFDLSERFPPTTAQSSMERLEDFVTSSPIDIAKANALYIDVEQVDRERFATTPLLPPMLVKTRFDDVPTESPLQSPTVADATPFLDATPIGTPPVRSYPTPPLSSKPSVSSFKTSRPGHLVPSSDIPPIMLADQTDKWVGLLGHANFTIQPEPYMPDSCDTASLRQLFADWEQARCNFTKHQVRTGEHHGCTSKTYLLTEQKWAEIDALWKMNNDLATSRAAAMGVELTPTSPSEPAPLSKMPTLNDPKSVGKFPKLGDEDIVGPMVQFASQIQATPPSRKRAFFKFFSDMRFPSSLLGRPSATIRSR</sequence>
<proteinExistence type="predicted"/>
<evidence type="ECO:0000313" key="3">
    <source>
        <dbReference type="Proteomes" id="UP000799757"/>
    </source>
</evidence>
<feature type="compositionally biased region" description="Low complexity" evidence="1">
    <location>
        <begin position="321"/>
        <end position="331"/>
    </location>
</feature>
<feature type="region of interest" description="Disordered" evidence="1">
    <location>
        <begin position="42"/>
        <end position="90"/>
    </location>
</feature>
<evidence type="ECO:0008006" key="4">
    <source>
        <dbReference type="Google" id="ProtNLM"/>
    </source>
</evidence>
<feature type="compositionally biased region" description="Low complexity" evidence="1">
    <location>
        <begin position="190"/>
        <end position="211"/>
    </location>
</feature>
<gene>
    <name evidence="2" type="ORF">K505DRAFT_234388</name>
</gene>
<feature type="compositionally biased region" description="Low complexity" evidence="1">
    <location>
        <begin position="64"/>
        <end position="75"/>
    </location>
</feature>
<dbReference type="EMBL" id="MU001795">
    <property type="protein sequence ID" value="KAF2797923.1"/>
    <property type="molecule type" value="Genomic_DNA"/>
</dbReference>
<reference evidence="2" key="1">
    <citation type="journal article" date="2020" name="Stud. Mycol.">
        <title>101 Dothideomycetes genomes: a test case for predicting lifestyles and emergence of pathogens.</title>
        <authorList>
            <person name="Haridas S."/>
            <person name="Albert R."/>
            <person name="Binder M."/>
            <person name="Bloem J."/>
            <person name="Labutti K."/>
            <person name="Salamov A."/>
            <person name="Andreopoulos B."/>
            <person name="Baker S."/>
            <person name="Barry K."/>
            <person name="Bills G."/>
            <person name="Bluhm B."/>
            <person name="Cannon C."/>
            <person name="Castanera R."/>
            <person name="Culley D."/>
            <person name="Daum C."/>
            <person name="Ezra D."/>
            <person name="Gonzalez J."/>
            <person name="Henrissat B."/>
            <person name="Kuo A."/>
            <person name="Liang C."/>
            <person name="Lipzen A."/>
            <person name="Lutzoni F."/>
            <person name="Magnuson J."/>
            <person name="Mondo S."/>
            <person name="Nolan M."/>
            <person name="Ohm R."/>
            <person name="Pangilinan J."/>
            <person name="Park H.-J."/>
            <person name="Ramirez L."/>
            <person name="Alfaro M."/>
            <person name="Sun H."/>
            <person name="Tritt A."/>
            <person name="Yoshinaga Y."/>
            <person name="Zwiers L.-H."/>
            <person name="Turgeon B."/>
            <person name="Goodwin S."/>
            <person name="Spatafora J."/>
            <person name="Crous P."/>
            <person name="Grigoriev I."/>
        </authorList>
    </citation>
    <scope>NUCLEOTIDE SEQUENCE</scope>
    <source>
        <strain evidence="2">CBS 109.77</strain>
    </source>
</reference>
<feature type="region of interest" description="Disordered" evidence="1">
    <location>
        <begin position="183"/>
        <end position="235"/>
    </location>
</feature>
<name>A0A6A6XP53_9PLEO</name>
<accession>A0A6A6XP53</accession>
<feature type="region of interest" description="Disordered" evidence="1">
    <location>
        <begin position="286"/>
        <end position="332"/>
    </location>
</feature>
<keyword evidence="3" id="KW-1185">Reference proteome</keyword>
<evidence type="ECO:0000256" key="1">
    <source>
        <dbReference type="SAM" id="MobiDB-lite"/>
    </source>
</evidence>
<dbReference type="AlphaFoldDB" id="A0A6A6XP53"/>